<evidence type="ECO:0000313" key="2">
    <source>
        <dbReference type="Proteomes" id="UP001589692"/>
    </source>
</evidence>
<keyword evidence="2" id="KW-1185">Reference proteome</keyword>
<comment type="caution">
    <text evidence="1">The sequence shown here is derived from an EMBL/GenBank/DDBJ whole genome shotgun (WGS) entry which is preliminary data.</text>
</comment>
<name>A0ABV6AQP5_9HYPH</name>
<protein>
    <submittedName>
        <fullName evidence="1">Uncharacterized protein</fullName>
    </submittedName>
</protein>
<dbReference type="RefSeq" id="WP_377265743.1">
    <property type="nucleotide sequence ID" value="NZ_JBHMAA010000042.1"/>
</dbReference>
<organism evidence="1 2">
    <name type="scientific">Rhizobium puerariae</name>
    <dbReference type="NCBI Taxonomy" id="1585791"/>
    <lineage>
        <taxon>Bacteria</taxon>
        <taxon>Pseudomonadati</taxon>
        <taxon>Pseudomonadota</taxon>
        <taxon>Alphaproteobacteria</taxon>
        <taxon>Hyphomicrobiales</taxon>
        <taxon>Rhizobiaceae</taxon>
        <taxon>Rhizobium/Agrobacterium group</taxon>
        <taxon>Rhizobium</taxon>
    </lineage>
</organism>
<dbReference type="EMBL" id="JBHMAA010000042">
    <property type="protein sequence ID" value="MFB9952941.1"/>
    <property type="molecule type" value="Genomic_DNA"/>
</dbReference>
<reference evidence="1 2" key="1">
    <citation type="submission" date="2024-09" db="EMBL/GenBank/DDBJ databases">
        <authorList>
            <person name="Sun Q."/>
            <person name="Mori K."/>
        </authorList>
    </citation>
    <scope>NUCLEOTIDE SEQUENCE [LARGE SCALE GENOMIC DNA]</scope>
    <source>
        <strain evidence="1 2">TBRC 4938</strain>
    </source>
</reference>
<gene>
    <name evidence="1" type="ORF">ACFFP0_29210</name>
</gene>
<evidence type="ECO:0000313" key="1">
    <source>
        <dbReference type="EMBL" id="MFB9952941.1"/>
    </source>
</evidence>
<sequence length="177" mass="19716">MSRHAVRLDGQPIGPEIAVFQDMDAKSMPDAYLRSNRVNLPAITQHDDVCHIVIADVAIEIHRPFIFATPEQVAFPRPPKHHISQAEADFLYGSSFFFKLFREELQERGGGALKKQESAGFHVTQPVGMIGMGCFGIDGKTALRKIPIEVRRHISQLGRIRKPVLCVCNHQAVLVPA</sequence>
<dbReference type="Proteomes" id="UP001589692">
    <property type="component" value="Unassembled WGS sequence"/>
</dbReference>
<proteinExistence type="predicted"/>
<accession>A0ABV6AQP5</accession>